<keyword evidence="2" id="KW-1185">Reference proteome</keyword>
<proteinExistence type="predicted"/>
<evidence type="ECO:0000313" key="1">
    <source>
        <dbReference type="EMBL" id="CTQ79490.1"/>
    </source>
</evidence>
<reference evidence="2" key="1">
    <citation type="submission" date="2015-07" db="EMBL/GenBank/DDBJ databases">
        <authorList>
            <person name="Rodrigo-Torres Lidia"/>
            <person name="Arahal R.David."/>
        </authorList>
    </citation>
    <scope>NUCLEOTIDE SEQUENCE [LARGE SCALE GENOMIC DNA]</scope>
    <source>
        <strain evidence="2">CECT 5096</strain>
    </source>
</reference>
<gene>
    <name evidence="1" type="ORF">LA5096_06218</name>
</gene>
<dbReference type="STRING" id="311410.LA5095_06286"/>
<dbReference type="AlphaFoldDB" id="A0A0M7AZ43"/>
<sequence length="66" mass="7201">MKISEVIATLLKIHGEFGDLEITGGTLSSEVLLQRISVTDTAGREIWPKALVQMTGRLDVDGVYLD</sequence>
<evidence type="ECO:0000313" key="2">
    <source>
        <dbReference type="Proteomes" id="UP000049983"/>
    </source>
</evidence>
<dbReference type="Proteomes" id="UP000049983">
    <property type="component" value="Unassembled WGS sequence"/>
</dbReference>
<protein>
    <submittedName>
        <fullName evidence="1">Uncharacterized protein</fullName>
    </submittedName>
</protein>
<dbReference type="OrthoDB" id="7678922at2"/>
<dbReference type="EMBL" id="CXWC01000020">
    <property type="protein sequence ID" value="CTQ79490.1"/>
    <property type="molecule type" value="Genomic_DNA"/>
</dbReference>
<dbReference type="RefSeq" id="WP_055391918.1">
    <property type="nucleotide sequence ID" value="NZ_CXWA01000021.1"/>
</dbReference>
<dbReference type="GeneID" id="97673442"/>
<organism evidence="1 2">
    <name type="scientific">Roseibium album</name>
    <dbReference type="NCBI Taxonomy" id="311410"/>
    <lineage>
        <taxon>Bacteria</taxon>
        <taxon>Pseudomonadati</taxon>
        <taxon>Pseudomonadota</taxon>
        <taxon>Alphaproteobacteria</taxon>
        <taxon>Hyphomicrobiales</taxon>
        <taxon>Stappiaceae</taxon>
        <taxon>Roseibium</taxon>
    </lineage>
</organism>
<accession>A0A0M7AZ43</accession>
<name>A0A0M7AZ43_9HYPH</name>